<keyword evidence="2" id="KW-1185">Reference proteome</keyword>
<comment type="caution">
    <text evidence="1">The sequence shown here is derived from an EMBL/GenBank/DDBJ whole genome shotgun (WGS) entry which is preliminary data.</text>
</comment>
<proteinExistence type="predicted"/>
<dbReference type="EMBL" id="CM056809">
    <property type="protein sequence ID" value="KAJ8647720.1"/>
    <property type="molecule type" value="Genomic_DNA"/>
</dbReference>
<protein>
    <submittedName>
        <fullName evidence="1">Uncharacterized protein</fullName>
    </submittedName>
</protein>
<name>A0ACC2MQN5_PERAE</name>
<evidence type="ECO:0000313" key="1">
    <source>
        <dbReference type="EMBL" id="KAJ8647720.1"/>
    </source>
</evidence>
<dbReference type="Proteomes" id="UP001234297">
    <property type="component" value="Chromosome 1"/>
</dbReference>
<gene>
    <name evidence="1" type="ORF">MRB53_000743</name>
</gene>
<evidence type="ECO:0000313" key="2">
    <source>
        <dbReference type="Proteomes" id="UP001234297"/>
    </source>
</evidence>
<sequence>MRGDSDRVGFMWKVEWGWGSNEVGSIWKWRRGDSKDFTVASVCYEPRKPNHKTADEEKLGLRLRLQTGDYKC</sequence>
<organism evidence="1 2">
    <name type="scientific">Persea americana</name>
    <name type="common">Avocado</name>
    <dbReference type="NCBI Taxonomy" id="3435"/>
    <lineage>
        <taxon>Eukaryota</taxon>
        <taxon>Viridiplantae</taxon>
        <taxon>Streptophyta</taxon>
        <taxon>Embryophyta</taxon>
        <taxon>Tracheophyta</taxon>
        <taxon>Spermatophyta</taxon>
        <taxon>Magnoliopsida</taxon>
        <taxon>Magnoliidae</taxon>
        <taxon>Laurales</taxon>
        <taxon>Lauraceae</taxon>
        <taxon>Persea</taxon>
    </lineage>
</organism>
<reference evidence="1 2" key="1">
    <citation type="journal article" date="2022" name="Hortic Res">
        <title>A haplotype resolved chromosomal level avocado genome allows analysis of novel avocado genes.</title>
        <authorList>
            <person name="Nath O."/>
            <person name="Fletcher S.J."/>
            <person name="Hayward A."/>
            <person name="Shaw L.M."/>
            <person name="Masouleh A.K."/>
            <person name="Furtado A."/>
            <person name="Henry R.J."/>
            <person name="Mitter N."/>
        </authorList>
    </citation>
    <scope>NUCLEOTIDE SEQUENCE [LARGE SCALE GENOMIC DNA]</scope>
    <source>
        <strain evidence="2">cv. Hass</strain>
    </source>
</reference>
<accession>A0ACC2MQN5</accession>